<accession>A0A6A6GGG9</accession>
<dbReference type="Proteomes" id="UP000799538">
    <property type="component" value="Unassembled WGS sequence"/>
</dbReference>
<feature type="chain" id="PRO_5025384888" evidence="1">
    <location>
        <begin position="21"/>
        <end position="166"/>
    </location>
</feature>
<keyword evidence="1" id="KW-0732">Signal</keyword>
<sequence>MRFNIALLLPLAVLQGVALAAPVEPTLGNAEVTTYTVEDATAQGLLPAEGAATKDLVTRDNIPKNAHKAYNFVPSIFASKPTRTLLTINGVTVFIVAWYVNIYSMMYRLEGVVGQSHPTFLSFGLLDAVTGIVGPVIRHDYSTIYSISPKTGQLMQLDNPWIPWWM</sequence>
<name>A0A6A6GGG9_9PEZI</name>
<keyword evidence="3" id="KW-1185">Reference proteome</keyword>
<proteinExistence type="predicted"/>
<gene>
    <name evidence="2" type="ORF">BDZ85DRAFT_83296</name>
</gene>
<protein>
    <submittedName>
        <fullName evidence="2">Uncharacterized protein</fullName>
    </submittedName>
</protein>
<organism evidence="2 3">
    <name type="scientific">Elsinoe ampelina</name>
    <dbReference type="NCBI Taxonomy" id="302913"/>
    <lineage>
        <taxon>Eukaryota</taxon>
        <taxon>Fungi</taxon>
        <taxon>Dikarya</taxon>
        <taxon>Ascomycota</taxon>
        <taxon>Pezizomycotina</taxon>
        <taxon>Dothideomycetes</taxon>
        <taxon>Dothideomycetidae</taxon>
        <taxon>Myriangiales</taxon>
        <taxon>Elsinoaceae</taxon>
        <taxon>Elsinoe</taxon>
    </lineage>
</organism>
<evidence type="ECO:0000256" key="1">
    <source>
        <dbReference type="SAM" id="SignalP"/>
    </source>
</evidence>
<evidence type="ECO:0000313" key="3">
    <source>
        <dbReference type="Proteomes" id="UP000799538"/>
    </source>
</evidence>
<dbReference type="EMBL" id="ML992504">
    <property type="protein sequence ID" value="KAF2224709.1"/>
    <property type="molecule type" value="Genomic_DNA"/>
</dbReference>
<dbReference type="AlphaFoldDB" id="A0A6A6GGG9"/>
<evidence type="ECO:0000313" key="2">
    <source>
        <dbReference type="EMBL" id="KAF2224709.1"/>
    </source>
</evidence>
<reference evidence="3" key="1">
    <citation type="journal article" date="2020" name="Stud. Mycol.">
        <title>101 Dothideomycetes genomes: A test case for predicting lifestyles and emergence of pathogens.</title>
        <authorList>
            <person name="Haridas S."/>
            <person name="Albert R."/>
            <person name="Binder M."/>
            <person name="Bloem J."/>
            <person name="LaButti K."/>
            <person name="Salamov A."/>
            <person name="Andreopoulos B."/>
            <person name="Baker S."/>
            <person name="Barry K."/>
            <person name="Bills G."/>
            <person name="Bluhm B."/>
            <person name="Cannon C."/>
            <person name="Castanera R."/>
            <person name="Culley D."/>
            <person name="Daum C."/>
            <person name="Ezra D."/>
            <person name="Gonzalez J."/>
            <person name="Henrissat B."/>
            <person name="Kuo A."/>
            <person name="Liang C."/>
            <person name="Lipzen A."/>
            <person name="Lutzoni F."/>
            <person name="Magnuson J."/>
            <person name="Mondo S."/>
            <person name="Nolan M."/>
            <person name="Ohm R."/>
            <person name="Pangilinan J."/>
            <person name="Park H.-J."/>
            <person name="Ramirez L."/>
            <person name="Alfaro M."/>
            <person name="Sun H."/>
            <person name="Tritt A."/>
            <person name="Yoshinaga Y."/>
            <person name="Zwiers L.-H."/>
            <person name="Turgeon B."/>
            <person name="Goodwin S."/>
            <person name="Spatafora J."/>
            <person name="Crous P."/>
            <person name="Grigoriev I."/>
        </authorList>
    </citation>
    <scope>NUCLEOTIDE SEQUENCE [LARGE SCALE GENOMIC DNA]</scope>
    <source>
        <strain evidence="3">CECT 20119</strain>
    </source>
</reference>
<dbReference type="OrthoDB" id="3795501at2759"/>
<feature type="signal peptide" evidence="1">
    <location>
        <begin position="1"/>
        <end position="20"/>
    </location>
</feature>